<gene>
    <name evidence="2" type="ORF">QW060_04640</name>
</gene>
<dbReference type="GO" id="GO:0016757">
    <property type="term" value="F:glycosyltransferase activity"/>
    <property type="evidence" value="ECO:0007669"/>
    <property type="project" value="UniProtKB-KW"/>
</dbReference>
<dbReference type="Proteomes" id="UP001242368">
    <property type="component" value="Unassembled WGS sequence"/>
</dbReference>
<dbReference type="RefSeq" id="WP_290362485.1">
    <property type="nucleotide sequence ID" value="NZ_JAUFQU010000001.1"/>
</dbReference>
<dbReference type="EC" id="2.4.-.-" evidence="2"/>
<dbReference type="Pfam" id="PF00535">
    <property type="entry name" value="Glycos_transf_2"/>
    <property type="match status" value="1"/>
</dbReference>
<keyword evidence="2" id="KW-0808">Transferase</keyword>
<name>A0ABT8CPH2_9FLAO</name>
<accession>A0ABT8CPH2</accession>
<protein>
    <submittedName>
        <fullName evidence="2">Glycosyltransferase</fullName>
        <ecNumber evidence="2">2.4.-.-</ecNumber>
    </submittedName>
</protein>
<keyword evidence="3" id="KW-1185">Reference proteome</keyword>
<comment type="caution">
    <text evidence="2">The sequence shown here is derived from an EMBL/GenBank/DDBJ whole genome shotgun (WGS) entry which is preliminary data.</text>
</comment>
<sequence>MESDPLVTVICLCYNHEAFVIKTIDSVLNQTYKNIEIILIDDFSTDMSVNVIEKYLLEKSVSINFIKNTTNLGLTKTFNKAVTYAKGSFLIDLACDDVLLPDCVERQIQTYNENDISETAIVFGNALNINEEGNFLSYFFEVDENKFVKDKVLHHTSYTTILNSGKTFCSVSAMLNRQIFDILGGYDENLAFEDLDYWLRASRAYNIVFIDRPLICKRRVINSQGSQFHIKSSFSDKMDHSNLLILKKALQMNRNSEEHKNLLKRVNYSLDRSLHAYKWGIAFQYALLKLKCHYKIWNA</sequence>
<organism evidence="2 3">
    <name type="scientific">Paenimyroides ceti</name>
    <dbReference type="NCBI Taxonomy" id="395087"/>
    <lineage>
        <taxon>Bacteria</taxon>
        <taxon>Pseudomonadati</taxon>
        <taxon>Bacteroidota</taxon>
        <taxon>Flavobacteriia</taxon>
        <taxon>Flavobacteriales</taxon>
        <taxon>Flavobacteriaceae</taxon>
        <taxon>Paenimyroides</taxon>
    </lineage>
</organism>
<dbReference type="EMBL" id="JAUFQU010000001">
    <property type="protein sequence ID" value="MDN3706412.1"/>
    <property type="molecule type" value="Genomic_DNA"/>
</dbReference>
<evidence type="ECO:0000313" key="3">
    <source>
        <dbReference type="Proteomes" id="UP001242368"/>
    </source>
</evidence>
<feature type="domain" description="Glycosyltransferase 2-like" evidence="1">
    <location>
        <begin position="8"/>
        <end position="162"/>
    </location>
</feature>
<proteinExistence type="predicted"/>
<evidence type="ECO:0000259" key="1">
    <source>
        <dbReference type="Pfam" id="PF00535"/>
    </source>
</evidence>
<dbReference type="Gene3D" id="3.90.550.10">
    <property type="entry name" value="Spore Coat Polysaccharide Biosynthesis Protein SpsA, Chain A"/>
    <property type="match status" value="1"/>
</dbReference>
<evidence type="ECO:0000313" key="2">
    <source>
        <dbReference type="EMBL" id="MDN3706412.1"/>
    </source>
</evidence>
<dbReference type="PANTHER" id="PTHR22916">
    <property type="entry name" value="GLYCOSYLTRANSFERASE"/>
    <property type="match status" value="1"/>
</dbReference>
<reference evidence="3" key="1">
    <citation type="journal article" date="2019" name="Int. J. Syst. Evol. Microbiol.">
        <title>The Global Catalogue of Microorganisms (GCM) 10K type strain sequencing project: providing services to taxonomists for standard genome sequencing and annotation.</title>
        <authorList>
            <consortium name="The Broad Institute Genomics Platform"/>
            <consortium name="The Broad Institute Genome Sequencing Center for Infectious Disease"/>
            <person name="Wu L."/>
            <person name="Ma J."/>
        </authorList>
    </citation>
    <scope>NUCLEOTIDE SEQUENCE [LARGE SCALE GENOMIC DNA]</scope>
    <source>
        <strain evidence="3">CECT 7184</strain>
    </source>
</reference>
<dbReference type="InterPro" id="IPR001173">
    <property type="entry name" value="Glyco_trans_2-like"/>
</dbReference>
<dbReference type="PANTHER" id="PTHR22916:SF3">
    <property type="entry name" value="UDP-GLCNAC:BETAGAL BETA-1,3-N-ACETYLGLUCOSAMINYLTRANSFERASE-LIKE PROTEIN 1"/>
    <property type="match status" value="1"/>
</dbReference>
<dbReference type="SUPFAM" id="SSF53448">
    <property type="entry name" value="Nucleotide-diphospho-sugar transferases"/>
    <property type="match status" value="1"/>
</dbReference>
<keyword evidence="2" id="KW-0328">Glycosyltransferase</keyword>
<dbReference type="InterPro" id="IPR029044">
    <property type="entry name" value="Nucleotide-diphossugar_trans"/>
</dbReference>